<accession>A0A7U2HXG8</accession>
<evidence type="ECO:0000313" key="2">
    <source>
        <dbReference type="EMBL" id="QRC92266.1"/>
    </source>
</evidence>
<dbReference type="VEuPathDB" id="FungiDB:JI435_024060"/>
<keyword evidence="3" id="KW-1185">Reference proteome</keyword>
<organism evidence="2 3">
    <name type="scientific">Phaeosphaeria nodorum (strain SN15 / ATCC MYA-4574 / FGSC 10173)</name>
    <name type="common">Glume blotch fungus</name>
    <name type="synonym">Parastagonospora nodorum</name>
    <dbReference type="NCBI Taxonomy" id="321614"/>
    <lineage>
        <taxon>Eukaryota</taxon>
        <taxon>Fungi</taxon>
        <taxon>Dikarya</taxon>
        <taxon>Ascomycota</taxon>
        <taxon>Pezizomycotina</taxon>
        <taxon>Dothideomycetes</taxon>
        <taxon>Pleosporomycetidae</taxon>
        <taxon>Pleosporales</taxon>
        <taxon>Pleosporineae</taxon>
        <taxon>Phaeosphaeriaceae</taxon>
        <taxon>Parastagonospora</taxon>
    </lineage>
</organism>
<evidence type="ECO:0000256" key="1">
    <source>
        <dbReference type="SAM" id="MobiDB-lite"/>
    </source>
</evidence>
<dbReference type="EMBL" id="CP069024">
    <property type="protein sequence ID" value="QRC92266.1"/>
    <property type="molecule type" value="Genomic_DNA"/>
</dbReference>
<dbReference type="AlphaFoldDB" id="A0A7U2HXG8"/>
<feature type="region of interest" description="Disordered" evidence="1">
    <location>
        <begin position="19"/>
        <end position="72"/>
    </location>
</feature>
<dbReference type="RefSeq" id="XP_001793012.1">
    <property type="nucleotide sequence ID" value="XM_001792960.1"/>
</dbReference>
<dbReference type="Proteomes" id="UP000663193">
    <property type="component" value="Chromosome 2"/>
</dbReference>
<reference evidence="3" key="1">
    <citation type="journal article" date="2021" name="BMC Genomics">
        <title>Chromosome-level genome assembly and manually-curated proteome of model necrotroph Parastagonospora nodorum Sn15 reveals a genome-wide trove of candidate effector homologs, and redundancy of virulence-related functions within an accessory chromosome.</title>
        <authorList>
            <person name="Bertazzoni S."/>
            <person name="Jones D.A.B."/>
            <person name="Phan H.T."/>
            <person name="Tan K.-C."/>
            <person name="Hane J.K."/>
        </authorList>
    </citation>
    <scope>NUCLEOTIDE SEQUENCE [LARGE SCALE GENOMIC DNA]</scope>
    <source>
        <strain evidence="3">SN15 / ATCC MYA-4574 / FGSC 10173)</strain>
    </source>
</reference>
<name>A0A7U2HXG8_PHANO</name>
<proteinExistence type="predicted"/>
<dbReference type="OMA" id="DKAWLEW"/>
<sequence>MGGRDNGYLGGLWGFAKRKHEAKVEEKKPRRSHSEPPADTERRRRQGKLHKPPQAGIKPPLTGTEPERLRLERPRNRLRKSFISLTTILQPAPDLFVLEYEPYPHLVRPGKVLGIYSTFDAVTLGALKHGAYTFSREGLLDGSEYLSSTGRIKLVQTTVQRSGMKAMLPPRSRSLDGEPIRLDIPHPKFQVDESKEVPAMHEVVYLAARKGPTAASWIGVYEDKSLAWGACLKDKAMCAIADTLCDEERSIGIHNMPQISGRLVGSGRFTWMVEKHIIDRSEPEPIVLDQPTWRDV</sequence>
<gene>
    <name evidence="2" type="ORF">JI435_024060</name>
</gene>
<feature type="compositionally biased region" description="Basic and acidic residues" evidence="1">
    <location>
        <begin position="22"/>
        <end position="42"/>
    </location>
</feature>
<dbReference type="KEGG" id="pno:SNOG_02406"/>
<evidence type="ECO:0000313" key="3">
    <source>
        <dbReference type="Proteomes" id="UP000663193"/>
    </source>
</evidence>
<protein>
    <submittedName>
        <fullName evidence="2">Uncharacterized protein</fullName>
    </submittedName>
</protein>
<dbReference type="OrthoDB" id="3788651at2759"/>